<evidence type="ECO:0000256" key="1">
    <source>
        <dbReference type="ARBA" id="ARBA00005485"/>
    </source>
</evidence>
<dbReference type="Proteomes" id="UP000834106">
    <property type="component" value="Chromosome 15"/>
</dbReference>
<dbReference type="GO" id="GO:0009903">
    <property type="term" value="P:chloroplast avoidance movement"/>
    <property type="evidence" value="ECO:0007669"/>
    <property type="project" value="TreeGrafter"/>
</dbReference>
<comment type="similarity">
    <text evidence="1">Belongs to the WEB family.</text>
</comment>
<evidence type="ECO:0000313" key="5">
    <source>
        <dbReference type="Proteomes" id="UP000834106"/>
    </source>
</evidence>
<dbReference type="EMBL" id="OU503050">
    <property type="protein sequence ID" value="CAI9777888.1"/>
    <property type="molecule type" value="Genomic_DNA"/>
</dbReference>
<protein>
    <recommendedName>
        <fullName evidence="6">WEB family protein</fullName>
    </recommendedName>
</protein>
<dbReference type="PANTHER" id="PTHR32054">
    <property type="entry name" value="HEAVY CHAIN, PUTATIVE, EXPRESSED-RELATED-RELATED"/>
    <property type="match status" value="1"/>
</dbReference>
<evidence type="ECO:0000313" key="4">
    <source>
        <dbReference type="EMBL" id="CAI9777888.1"/>
    </source>
</evidence>
<dbReference type="AlphaFoldDB" id="A0AAD1ZYG2"/>
<sequence length="206" mass="23496">MEGAEEVAVCAEIDTSAPFRSVKEAVVLFGDRVLAGELYANKLKQTAKMQMQDEASEYGRIPSRLGTVTAELEETKQSLQKAQEESMQMARCLSTLQEELERTKMELQQLMQHEKCLLDLEINGELKFVEDSTKLRVKETCSEKIEFQKKKYVRFANPPSVSQILVPEPSDDAVLKRHPSLKKKKNKKQLIPLIGRIFSIIKRNPE</sequence>
<evidence type="ECO:0000256" key="3">
    <source>
        <dbReference type="SAM" id="Coils"/>
    </source>
</evidence>
<dbReference type="GO" id="GO:0005829">
    <property type="term" value="C:cytosol"/>
    <property type="evidence" value="ECO:0007669"/>
    <property type="project" value="TreeGrafter"/>
</dbReference>
<keyword evidence="5" id="KW-1185">Reference proteome</keyword>
<evidence type="ECO:0000256" key="2">
    <source>
        <dbReference type="ARBA" id="ARBA00023054"/>
    </source>
</evidence>
<accession>A0AAD1ZYG2</accession>
<dbReference type="PANTHER" id="PTHR32054:SF9">
    <property type="entry name" value="OS04G0116200 PROTEIN"/>
    <property type="match status" value="1"/>
</dbReference>
<feature type="coiled-coil region" evidence="3">
    <location>
        <begin position="65"/>
        <end position="117"/>
    </location>
</feature>
<reference evidence="4" key="1">
    <citation type="submission" date="2023-05" db="EMBL/GenBank/DDBJ databases">
        <authorList>
            <person name="Huff M."/>
        </authorList>
    </citation>
    <scope>NUCLEOTIDE SEQUENCE</scope>
</reference>
<proteinExistence type="inferred from homology"/>
<evidence type="ECO:0008006" key="6">
    <source>
        <dbReference type="Google" id="ProtNLM"/>
    </source>
</evidence>
<name>A0AAD1ZYG2_9LAMI</name>
<gene>
    <name evidence="4" type="ORF">FPE_LOCUS25318</name>
</gene>
<organism evidence="4 5">
    <name type="scientific">Fraxinus pennsylvanica</name>
    <dbReference type="NCBI Taxonomy" id="56036"/>
    <lineage>
        <taxon>Eukaryota</taxon>
        <taxon>Viridiplantae</taxon>
        <taxon>Streptophyta</taxon>
        <taxon>Embryophyta</taxon>
        <taxon>Tracheophyta</taxon>
        <taxon>Spermatophyta</taxon>
        <taxon>Magnoliopsida</taxon>
        <taxon>eudicotyledons</taxon>
        <taxon>Gunneridae</taxon>
        <taxon>Pentapetalae</taxon>
        <taxon>asterids</taxon>
        <taxon>lamiids</taxon>
        <taxon>Lamiales</taxon>
        <taxon>Oleaceae</taxon>
        <taxon>Oleeae</taxon>
        <taxon>Fraxinus</taxon>
    </lineage>
</organism>
<keyword evidence="2 3" id="KW-0175">Coiled coil</keyword>
<dbReference type="GO" id="GO:0009904">
    <property type="term" value="P:chloroplast accumulation movement"/>
    <property type="evidence" value="ECO:0007669"/>
    <property type="project" value="TreeGrafter"/>
</dbReference>